<sequence length="520" mass="57106">MTQISETAKEKLRSQFPVFQEAARAFYAKELAPGKYKGTSGKFGSYGERGANSSMLRLRFSGGAISQAHMAFLAQAIDKYHITLAHFTTGEALQLHHLQEQEVLGLYQDCFEAGIYCAGAGGDNPRNITASPLHGVEPGEPFDMTPVIRAAANFVISLIPELKLPRKYKISFSNGIDNEGHATFKDLGFVARPGGTFDVYAGGGFGVNGSRFGVLIDSQVDPRELSRYILGYARDVYMKYGDYEHRGTARSRFILTKMGEDAFRTAVRDAVRKAREEGIPQLELEPIPALSKTGKDDRVLADPRIRSQKQEGLYYVEYKPLGGVPNMEVFRQLLGAASQMEGAQLRLNADETCYIINLTAEEARKVAALTETDTARTAFEHSVSCIGATVCQQGLCDSHGALARIAAFLKEQGADTRYLPKCHFSGCPSTCTVQSLAALGFRGAFTLVNGERASAFQVYAGGSYAYGKEKISEPLALIATARLPQFFLELNRILLEAAQPFTQWYPDHEEDFLALLKKYA</sequence>
<dbReference type="Gene3D" id="3.30.413.10">
    <property type="entry name" value="Sulfite Reductase Hemoprotein, domain 1"/>
    <property type="match status" value="2"/>
</dbReference>
<dbReference type="Pfam" id="PF03460">
    <property type="entry name" value="NIR_SIR_ferr"/>
    <property type="match status" value="1"/>
</dbReference>
<feature type="domain" description="Nitrite/sulphite reductase 4Fe-4S" evidence="7">
    <location>
        <begin position="122"/>
        <end position="270"/>
    </location>
</feature>
<dbReference type="InterPro" id="IPR005117">
    <property type="entry name" value="NiRdtase/SiRdtase_haem-b_fer"/>
</dbReference>
<evidence type="ECO:0000256" key="2">
    <source>
        <dbReference type="ARBA" id="ARBA00022617"/>
    </source>
</evidence>
<dbReference type="GO" id="GO:0016491">
    <property type="term" value="F:oxidoreductase activity"/>
    <property type="evidence" value="ECO:0007669"/>
    <property type="project" value="UniProtKB-KW"/>
</dbReference>
<dbReference type="SUPFAM" id="SSF56014">
    <property type="entry name" value="Nitrite and sulphite reductase 4Fe-4S domain-like"/>
    <property type="match status" value="2"/>
</dbReference>
<dbReference type="SUPFAM" id="SSF55124">
    <property type="entry name" value="Nitrite/Sulfite reductase N-terminal domain-like"/>
    <property type="match status" value="1"/>
</dbReference>
<keyword evidence="6" id="KW-0411">Iron-sulfur</keyword>
<evidence type="ECO:0000256" key="4">
    <source>
        <dbReference type="ARBA" id="ARBA00023002"/>
    </source>
</evidence>
<keyword evidence="1" id="KW-0004">4Fe-4S</keyword>
<evidence type="ECO:0000256" key="3">
    <source>
        <dbReference type="ARBA" id="ARBA00022723"/>
    </source>
</evidence>
<keyword evidence="5" id="KW-0408">Iron</keyword>
<evidence type="ECO:0000259" key="7">
    <source>
        <dbReference type="Pfam" id="PF01077"/>
    </source>
</evidence>
<comment type="caution">
    <text evidence="9">The sequence shown here is derived from an EMBL/GenBank/DDBJ whole genome shotgun (WGS) entry which is preliminary data.</text>
</comment>
<feature type="domain" description="Nitrite/Sulfite reductase ferredoxin-like" evidence="8">
    <location>
        <begin position="54"/>
        <end position="108"/>
    </location>
</feature>
<accession>A0A1H2Y7I0</accession>
<dbReference type="InterPro" id="IPR051329">
    <property type="entry name" value="NIR_SIR_4Fe-4S"/>
</dbReference>
<dbReference type="Pfam" id="PF01077">
    <property type="entry name" value="NIR_SIR"/>
    <property type="match status" value="1"/>
</dbReference>
<evidence type="ECO:0000313" key="10">
    <source>
        <dbReference type="Proteomes" id="UP000182379"/>
    </source>
</evidence>
<dbReference type="PANTHER" id="PTHR32439:SF9">
    <property type="entry name" value="BLR3264 PROTEIN"/>
    <property type="match status" value="1"/>
</dbReference>
<dbReference type="AlphaFoldDB" id="A0A1H2Y7I0"/>
<evidence type="ECO:0000256" key="5">
    <source>
        <dbReference type="ARBA" id="ARBA00023004"/>
    </source>
</evidence>
<dbReference type="Proteomes" id="UP000182379">
    <property type="component" value="Unassembled WGS sequence"/>
</dbReference>
<dbReference type="InterPro" id="IPR036136">
    <property type="entry name" value="Nit/Sulf_reduc_fer-like_dom_sf"/>
</dbReference>
<gene>
    <name evidence="9" type="ORF">SAMN05216495_11079</name>
</gene>
<keyword evidence="3" id="KW-0479">Metal-binding</keyword>
<keyword evidence="4" id="KW-0560">Oxidoreductase</keyword>
<evidence type="ECO:0000256" key="6">
    <source>
        <dbReference type="ARBA" id="ARBA00023014"/>
    </source>
</evidence>
<dbReference type="Gene3D" id="3.90.480.10">
    <property type="entry name" value="Sulfite Reductase Hemoprotein,Domain 2"/>
    <property type="match status" value="1"/>
</dbReference>
<reference evidence="9 10" key="1">
    <citation type="submission" date="2016-10" db="EMBL/GenBank/DDBJ databases">
        <authorList>
            <person name="Varghese N."/>
            <person name="Submissions S."/>
        </authorList>
    </citation>
    <scope>NUCLEOTIDE SEQUENCE [LARGE SCALE GENOMIC DNA]</scope>
    <source>
        <strain evidence="9 10">WCC6</strain>
    </source>
</reference>
<dbReference type="GO" id="GO:0051539">
    <property type="term" value="F:4 iron, 4 sulfur cluster binding"/>
    <property type="evidence" value="ECO:0007669"/>
    <property type="project" value="UniProtKB-KW"/>
</dbReference>
<evidence type="ECO:0000259" key="8">
    <source>
        <dbReference type="Pfam" id="PF03460"/>
    </source>
</evidence>
<dbReference type="InterPro" id="IPR045854">
    <property type="entry name" value="NO2/SO3_Rdtase_4Fe4S_sf"/>
</dbReference>
<evidence type="ECO:0000313" key="9">
    <source>
        <dbReference type="EMBL" id="SDX01010.1"/>
    </source>
</evidence>
<name>A0A1H2Y7I0_ACIFE</name>
<dbReference type="GO" id="GO:0046872">
    <property type="term" value="F:metal ion binding"/>
    <property type="evidence" value="ECO:0007669"/>
    <property type="project" value="UniProtKB-KW"/>
</dbReference>
<proteinExistence type="predicted"/>
<dbReference type="RefSeq" id="WP_074706567.1">
    <property type="nucleotide sequence ID" value="NZ_CALAKB010000002.1"/>
</dbReference>
<dbReference type="GO" id="GO:0020037">
    <property type="term" value="F:heme binding"/>
    <property type="evidence" value="ECO:0007669"/>
    <property type="project" value="InterPro"/>
</dbReference>
<dbReference type="EMBL" id="FNOP01000010">
    <property type="protein sequence ID" value="SDX01010.1"/>
    <property type="molecule type" value="Genomic_DNA"/>
</dbReference>
<dbReference type="PANTHER" id="PTHR32439">
    <property type="entry name" value="FERREDOXIN--NITRITE REDUCTASE, CHLOROPLASTIC"/>
    <property type="match status" value="1"/>
</dbReference>
<dbReference type="InterPro" id="IPR006067">
    <property type="entry name" value="NO2/SO3_Rdtase_4Fe4S_dom"/>
</dbReference>
<evidence type="ECO:0000256" key="1">
    <source>
        <dbReference type="ARBA" id="ARBA00022485"/>
    </source>
</evidence>
<keyword evidence="2" id="KW-0349">Heme</keyword>
<organism evidence="9 10">
    <name type="scientific">Acidaminococcus fermentans</name>
    <dbReference type="NCBI Taxonomy" id="905"/>
    <lineage>
        <taxon>Bacteria</taxon>
        <taxon>Bacillati</taxon>
        <taxon>Bacillota</taxon>
        <taxon>Negativicutes</taxon>
        <taxon>Acidaminococcales</taxon>
        <taxon>Acidaminococcaceae</taxon>
        <taxon>Acidaminococcus</taxon>
    </lineage>
</organism>
<protein>
    <submittedName>
        <fullName evidence="9">Ferredoxin-nitrite reductase</fullName>
    </submittedName>
</protein>